<evidence type="ECO:0000259" key="8">
    <source>
        <dbReference type="PROSITE" id="PS50217"/>
    </source>
</evidence>
<dbReference type="CDD" id="cd14689">
    <property type="entry name" value="bZIP_CREB3"/>
    <property type="match status" value="1"/>
</dbReference>
<organism evidence="9 10">
    <name type="scientific">Wuchereria bancrofti</name>
    <dbReference type="NCBI Taxonomy" id="6293"/>
    <lineage>
        <taxon>Eukaryota</taxon>
        <taxon>Metazoa</taxon>
        <taxon>Ecdysozoa</taxon>
        <taxon>Nematoda</taxon>
        <taxon>Chromadorea</taxon>
        <taxon>Rhabditida</taxon>
        <taxon>Spirurina</taxon>
        <taxon>Spiruromorpha</taxon>
        <taxon>Filarioidea</taxon>
        <taxon>Onchocercidae</taxon>
        <taxon>Wuchereria</taxon>
    </lineage>
</organism>
<keyword evidence="4" id="KW-0804">Transcription</keyword>
<dbReference type="GO" id="GO:0035497">
    <property type="term" value="F:cAMP response element binding"/>
    <property type="evidence" value="ECO:0007669"/>
    <property type="project" value="TreeGrafter"/>
</dbReference>
<dbReference type="InterPro" id="IPR004827">
    <property type="entry name" value="bZIP"/>
</dbReference>
<dbReference type="Gene3D" id="1.20.5.170">
    <property type="match status" value="1"/>
</dbReference>
<dbReference type="Pfam" id="PF00170">
    <property type="entry name" value="bZIP_1"/>
    <property type="match status" value="1"/>
</dbReference>
<reference evidence="10" key="3">
    <citation type="submission" date="2024-02" db="UniProtKB">
        <authorList>
            <consortium name="WormBaseParasite"/>
        </authorList>
    </citation>
    <scope>IDENTIFICATION</scope>
    <source>
        <strain evidence="10">pt0022</strain>
    </source>
</reference>
<feature type="coiled-coil region" evidence="6">
    <location>
        <begin position="225"/>
        <end position="266"/>
    </location>
</feature>
<dbReference type="SUPFAM" id="SSF57959">
    <property type="entry name" value="Leucine zipper domain"/>
    <property type="match status" value="1"/>
</dbReference>
<dbReference type="PROSITE" id="PS00036">
    <property type="entry name" value="BZIP_BASIC"/>
    <property type="match status" value="1"/>
</dbReference>
<evidence type="ECO:0000256" key="3">
    <source>
        <dbReference type="ARBA" id="ARBA00023125"/>
    </source>
</evidence>
<reference evidence="9" key="1">
    <citation type="submission" date="2015-03" db="EMBL/GenBank/DDBJ databases">
        <title>Wuchereria bancrofti Genome Sequencing Papua New Guinea Strain.</title>
        <authorList>
            <person name="Small S.T."/>
            <person name="Serre D."/>
            <person name="Zimmerman P.A."/>
        </authorList>
    </citation>
    <scope>NUCLEOTIDE SEQUENCE [LARGE SCALE GENOMIC DNA]</scope>
    <source>
        <strain evidence="9">pt0022</strain>
    </source>
</reference>
<comment type="subcellular location">
    <subcellularLocation>
        <location evidence="1">Nucleus</location>
    </subcellularLocation>
</comment>
<dbReference type="PANTHER" id="PTHR46004">
    <property type="entry name" value="CYCLIC AMP RESPONSE ELEMENT-BINDING PROTEIN A"/>
    <property type="match status" value="1"/>
</dbReference>
<dbReference type="InterPro" id="IPR046347">
    <property type="entry name" value="bZIP_sf"/>
</dbReference>
<dbReference type="SMART" id="SM00338">
    <property type="entry name" value="BRLZ"/>
    <property type="match status" value="1"/>
</dbReference>
<feature type="region of interest" description="Disordered" evidence="7">
    <location>
        <begin position="267"/>
        <end position="288"/>
    </location>
</feature>
<accession>A0AAF5PZ99</accession>
<evidence type="ECO:0000256" key="2">
    <source>
        <dbReference type="ARBA" id="ARBA00023015"/>
    </source>
</evidence>
<evidence type="ECO:0000256" key="6">
    <source>
        <dbReference type="SAM" id="Coils"/>
    </source>
</evidence>
<keyword evidence="5" id="KW-0539">Nucleus</keyword>
<evidence type="ECO:0000256" key="1">
    <source>
        <dbReference type="ARBA" id="ARBA00004123"/>
    </source>
</evidence>
<dbReference type="GO" id="GO:0005634">
    <property type="term" value="C:nucleus"/>
    <property type="evidence" value="ECO:0007669"/>
    <property type="project" value="UniProtKB-SubCell"/>
</dbReference>
<protein>
    <recommendedName>
        <fullName evidence="8">BZIP domain-containing protein</fullName>
    </recommendedName>
</protein>
<name>A0AAF5PZ99_WUCBA</name>
<sequence length="288" mass="33607">MDQTEEEDWCHIINRNDFIKDDYLISSFPDYCNNWNRNDSDYHEFSKNETTIPQYANIISDNDTISLDVEALEEQLNMASNLFDVKIELNNSYPIASETLSLTSSHSSPSFEHENNEIFHSSFTTGQSFLDEADCLVELKAYAKTRRKMHEIAVKQKLITEQDPKSYGFLHLSSEEKRTLLQEGYKLPTALPLTKSEEDALKIIRRKIKNKLSAQESRRKRKEYMNALEKRIQYYLNENSTLKLKLKDLEQRNRSLFIELKNFKTSIGSNHTTENHPSYPTSNVTTIN</sequence>
<keyword evidence="2" id="KW-0805">Transcription regulation</keyword>
<dbReference type="Proteomes" id="UP000093561">
    <property type="component" value="Unassembled WGS sequence"/>
</dbReference>
<dbReference type="GO" id="GO:0000981">
    <property type="term" value="F:DNA-binding transcription factor activity, RNA polymerase II-specific"/>
    <property type="evidence" value="ECO:0007669"/>
    <property type="project" value="TreeGrafter"/>
</dbReference>
<evidence type="ECO:0000256" key="4">
    <source>
        <dbReference type="ARBA" id="ARBA00023163"/>
    </source>
</evidence>
<reference evidence="9" key="2">
    <citation type="journal article" date="2016" name="Mol. Ecol.">
        <title>Population genomics of the filarial nematode parasite Wuchereria bancrofti from mosquitoes.</title>
        <authorList>
            <person name="Small S.T."/>
            <person name="Reimer L.J."/>
            <person name="Tisch D.J."/>
            <person name="King C.L."/>
            <person name="Christensen B.M."/>
            <person name="Siba P.M."/>
            <person name="Kazura J.W."/>
            <person name="Serre D."/>
            <person name="Zimmerman P.A."/>
        </authorList>
    </citation>
    <scope>NUCLEOTIDE SEQUENCE</scope>
    <source>
        <strain evidence="9">pt0022</strain>
    </source>
</reference>
<proteinExistence type="predicted"/>
<evidence type="ECO:0000256" key="7">
    <source>
        <dbReference type="SAM" id="MobiDB-lite"/>
    </source>
</evidence>
<keyword evidence="6" id="KW-0175">Coiled coil</keyword>
<keyword evidence="3" id="KW-0238">DNA-binding</keyword>
<evidence type="ECO:0000256" key="5">
    <source>
        <dbReference type="ARBA" id="ARBA00023242"/>
    </source>
</evidence>
<evidence type="ECO:0000313" key="9">
    <source>
        <dbReference type="Proteomes" id="UP000093561"/>
    </source>
</evidence>
<dbReference type="AlphaFoldDB" id="A0AAF5PZ99"/>
<dbReference type="PANTHER" id="PTHR46004:SF3">
    <property type="entry name" value="CYCLIC AMP RESPONSE ELEMENT-BINDING PROTEIN A"/>
    <property type="match status" value="1"/>
</dbReference>
<evidence type="ECO:0000313" key="10">
    <source>
        <dbReference type="WBParaSite" id="mrna-Wban_07492"/>
    </source>
</evidence>
<dbReference type="WBParaSite" id="mrna-Wban_07492">
    <property type="protein sequence ID" value="mrna-Wban_07492"/>
    <property type="gene ID" value="Wban_07492"/>
</dbReference>
<dbReference type="PROSITE" id="PS50217">
    <property type="entry name" value="BZIP"/>
    <property type="match status" value="1"/>
</dbReference>
<feature type="domain" description="BZIP" evidence="8">
    <location>
        <begin position="200"/>
        <end position="263"/>
    </location>
</feature>
<dbReference type="PRINTS" id="PR00041">
    <property type="entry name" value="LEUZIPPRCREB"/>
</dbReference>